<proteinExistence type="predicted"/>
<dbReference type="Proteomes" id="UP000006655">
    <property type="component" value="Chromosome"/>
</dbReference>
<accession>A0A806CNK1</accession>
<dbReference type="KEGG" id="mrb:Mrub_0716"/>
<evidence type="ECO:0000313" key="2">
    <source>
        <dbReference type="Proteomes" id="UP000006655"/>
    </source>
</evidence>
<evidence type="ECO:0000313" key="1">
    <source>
        <dbReference type="EMBL" id="ADD27482.1"/>
    </source>
</evidence>
<gene>
    <name evidence="1" type="ordered locus">Mrub_0716</name>
</gene>
<reference evidence="1 2" key="1">
    <citation type="journal article" date="2010" name="Stand. Genomic Sci.">
        <title>Complete genome sequence of Meiothermus ruber type strain (21).</title>
        <authorList>
            <person name="Tindall B.J."/>
            <person name="Sikorski J."/>
            <person name="Lucas S."/>
            <person name="Goltsman E."/>
            <person name="Copeland A."/>
            <person name="Glavina Del Rio T."/>
            <person name="Nolan M."/>
            <person name="Tice H."/>
            <person name="Cheng J.F."/>
            <person name="Han C."/>
            <person name="Pitluck S."/>
            <person name="Liolios K."/>
            <person name="Ivanova N."/>
            <person name="Mavromatis K."/>
            <person name="Ovchinnikova G."/>
            <person name="Pati A."/>
            <person name="Fahnrich R."/>
            <person name="Goodwin L."/>
            <person name="Chen A."/>
            <person name="Palaniappan K."/>
            <person name="Land M."/>
            <person name="Hauser L."/>
            <person name="Chang Y.J."/>
            <person name="Jeffries C.D."/>
            <person name="Rohde M."/>
            <person name="Goker M."/>
            <person name="Woyke T."/>
            <person name="Bristow J."/>
            <person name="Eisen J.A."/>
            <person name="Markowitz V."/>
            <person name="Hugenholtz P."/>
            <person name="Kyrpides N.C."/>
            <person name="Klenk H.P."/>
            <person name="Lapidus A."/>
        </authorList>
    </citation>
    <scope>NUCLEOTIDE SEQUENCE [LARGE SCALE GENOMIC DNA]</scope>
    <source>
        <strain evidence="2">ATCC 35948 / DSM 1279 / VKM B-1258 / 21</strain>
    </source>
</reference>
<protein>
    <submittedName>
        <fullName evidence="1">Uncharacterized protein</fullName>
    </submittedName>
</protein>
<sequence>MLSVFRGVYENPGFMRKATARVSYNTAMDPRHRLSYNVRAIRLLHRPETNPWNKLRGLVEDLGWRLEDGVLYRTAARPITTPPPGCFTIFEKASPEIEAEDRLFMALFKFVGGELVKLSSHASLFEFEQTCRQLQEGLGLPVDPFFLLERRLYEVEGPEGAFLVEIPCGLDPIHLITHLGPGHRVGKEQLLLPEQSIPEFHRGLWIYRLNRRFIAR</sequence>
<organism evidence="1 2">
    <name type="scientific">Meiothermus ruber (strain ATCC 35948 / DSM 1279 / VKM B-1258 / 21)</name>
    <name type="common">Thermus ruber</name>
    <dbReference type="NCBI Taxonomy" id="504728"/>
    <lineage>
        <taxon>Bacteria</taxon>
        <taxon>Thermotogati</taxon>
        <taxon>Deinococcota</taxon>
        <taxon>Deinococci</taxon>
        <taxon>Thermales</taxon>
        <taxon>Thermaceae</taxon>
        <taxon>Meiothermus</taxon>
    </lineage>
</organism>
<name>A0A806CNK1_MEIRD</name>
<keyword evidence="2" id="KW-1185">Reference proteome</keyword>
<dbReference type="AlphaFoldDB" id="A0A806CNK1"/>
<dbReference type="EMBL" id="CP001743">
    <property type="protein sequence ID" value="ADD27482.1"/>
    <property type="molecule type" value="Genomic_DNA"/>
</dbReference>